<dbReference type="OrthoDB" id="3392898at2"/>
<dbReference type="RefSeq" id="WP_111214409.1">
    <property type="nucleotide sequence ID" value="NZ_POTY01000081.1"/>
</dbReference>
<comment type="caution">
    <text evidence="1">The sequence shown here is derived from an EMBL/GenBank/DDBJ whole genome shotgun (WGS) entry which is preliminary data.</text>
</comment>
<dbReference type="AlphaFoldDB" id="A0A2W2EMK1"/>
<name>A0A2W2EMK1_9ACTN</name>
<organism evidence="1 2">
    <name type="scientific">Micromonospora craterilacus</name>
    <dbReference type="NCBI Taxonomy" id="1655439"/>
    <lineage>
        <taxon>Bacteria</taxon>
        <taxon>Bacillati</taxon>
        <taxon>Actinomycetota</taxon>
        <taxon>Actinomycetes</taxon>
        <taxon>Micromonosporales</taxon>
        <taxon>Micromonosporaceae</taxon>
        <taxon>Micromonospora</taxon>
    </lineage>
</organism>
<dbReference type="Proteomes" id="UP000248924">
    <property type="component" value="Unassembled WGS sequence"/>
</dbReference>
<keyword evidence="2" id="KW-1185">Reference proteome</keyword>
<gene>
    <name evidence="1" type="ORF">C1I95_14795</name>
</gene>
<reference evidence="1 2" key="1">
    <citation type="submission" date="2018-01" db="EMBL/GenBank/DDBJ databases">
        <title>Draft genome sequence of Jishengella sp. NA12.</title>
        <authorList>
            <person name="Sahin N."/>
            <person name="Ay H."/>
            <person name="Saygin H."/>
        </authorList>
    </citation>
    <scope>NUCLEOTIDE SEQUENCE [LARGE SCALE GENOMIC DNA]</scope>
    <source>
        <strain evidence="1 2">NA12</strain>
    </source>
</reference>
<proteinExistence type="predicted"/>
<accession>A0A2W2EMK1</accession>
<protein>
    <submittedName>
        <fullName evidence="1">Uncharacterized protein</fullName>
    </submittedName>
</protein>
<dbReference type="EMBL" id="POTY01000081">
    <property type="protein sequence ID" value="PZG17815.1"/>
    <property type="molecule type" value="Genomic_DNA"/>
</dbReference>
<evidence type="ECO:0000313" key="1">
    <source>
        <dbReference type="EMBL" id="PZG17815.1"/>
    </source>
</evidence>
<evidence type="ECO:0000313" key="2">
    <source>
        <dbReference type="Proteomes" id="UP000248924"/>
    </source>
</evidence>
<sequence length="93" mass="10628">MPGQPQLRESSWLYMPGDDIPYALIRVEQRMDDSGIWDVLVNHPASAPTTRAERTDGEAAYAEAVRQRDTIAGLYRDQHGVTGQWRIRRPEAY</sequence>